<dbReference type="Pfam" id="PF12336">
    <property type="entry name" value="SOXp"/>
    <property type="match status" value="1"/>
</dbReference>
<dbReference type="Gene3D" id="1.10.30.10">
    <property type="entry name" value="High mobility group box domain"/>
    <property type="match status" value="1"/>
</dbReference>
<feature type="DNA-binding region" description="HMG box" evidence="6">
    <location>
        <begin position="310"/>
        <end position="378"/>
    </location>
</feature>
<organism evidence="9">
    <name type="scientific">Timema bartmani</name>
    <dbReference type="NCBI Taxonomy" id="61472"/>
    <lineage>
        <taxon>Eukaryota</taxon>
        <taxon>Metazoa</taxon>
        <taxon>Ecdysozoa</taxon>
        <taxon>Arthropoda</taxon>
        <taxon>Hexapoda</taxon>
        <taxon>Insecta</taxon>
        <taxon>Pterygota</taxon>
        <taxon>Neoptera</taxon>
        <taxon>Polyneoptera</taxon>
        <taxon>Phasmatodea</taxon>
        <taxon>Timematodea</taxon>
        <taxon>Timematoidea</taxon>
        <taxon>Timematidae</taxon>
        <taxon>Timema</taxon>
    </lineage>
</organism>
<dbReference type="EMBL" id="OD564737">
    <property type="protein sequence ID" value="CAD7439612.1"/>
    <property type="molecule type" value="Genomic_DNA"/>
</dbReference>
<evidence type="ECO:0000256" key="6">
    <source>
        <dbReference type="PROSITE-ProRule" id="PRU00267"/>
    </source>
</evidence>
<gene>
    <name evidence="9" type="ORF">TBIB3V08_LOCUS2166</name>
</gene>
<feature type="compositionally biased region" description="Gly residues" evidence="7">
    <location>
        <begin position="501"/>
        <end position="511"/>
    </location>
</feature>
<dbReference type="PANTHER" id="PTHR10270:SF324">
    <property type="entry name" value="SOX DOMAIN-CONTAINING PROTEIN DICHAETE-RELATED"/>
    <property type="match status" value="1"/>
</dbReference>
<dbReference type="CDD" id="cd01388">
    <property type="entry name" value="HMG-box_SoxB"/>
    <property type="match status" value="1"/>
</dbReference>
<keyword evidence="3 6" id="KW-0238">DNA-binding</keyword>
<dbReference type="InterPro" id="IPR036910">
    <property type="entry name" value="HMG_box_dom_sf"/>
</dbReference>
<evidence type="ECO:0000256" key="1">
    <source>
        <dbReference type="ARBA" id="ARBA00004123"/>
    </source>
</evidence>
<dbReference type="AlphaFoldDB" id="A0A7R9EQU9"/>
<feature type="compositionally biased region" description="Low complexity" evidence="7">
    <location>
        <begin position="512"/>
        <end position="539"/>
    </location>
</feature>
<comment type="subcellular location">
    <subcellularLocation>
        <location evidence="1">Nucleus</location>
    </subcellularLocation>
</comment>
<feature type="region of interest" description="Disordered" evidence="7">
    <location>
        <begin position="223"/>
        <end position="314"/>
    </location>
</feature>
<dbReference type="GO" id="GO:0005634">
    <property type="term" value="C:nucleus"/>
    <property type="evidence" value="ECO:0007669"/>
    <property type="project" value="UniProtKB-SubCell"/>
</dbReference>
<evidence type="ECO:0000256" key="2">
    <source>
        <dbReference type="ARBA" id="ARBA00023015"/>
    </source>
</evidence>
<sequence length="624" mass="67462">MGNPILTGCDVTANALVVLSSTAEDGEIELANALVVLSSIAEDGEIEVRISVRCTKTINEEPNIHTGGHAAQSVQLVIDQISCEGEVKVLILTGCVMEEGVGGERKEGGGREERERVRFCSKESADARGAPNCVEVFKLTVTGATHTKRGGSVDYHCLYSPRDPHEDMLTMESDLKGGSLHANMPPHHAGVGVPLGHSGPHHPVSSYGALGLVHGGNVTPVMSSVMTLGQPPPPSQHQQLHQPQHNLHSHQQQQQQQHGGQMSNGPHSQHAQQQQHGGGGSMPPHHGGHPQQPPTNNNNNSSKNQNADRVKRPMNAFMVWSRGQRRKMAQENPKMHNSEISKRLGAEWKLLSESEKRPFIDEAKRLRAVHMKEHPDYKYRPRRKTKTLLKKDKYPLGSATGSLLQGSDAASRNAAASAAAAVQQVVGRDMYQMPNGYMPNGYMMHHHDPSAAYQQHHSAYGGQMAGYPRYDMSQMHHNSYMNGSSYGMYPTGGTVSSGAGSPYGNGGGGGMQPQQQSGSQMSHSPSGSSIKSEPVSPSSGGLHTPTPVPPGPGSITVKREYVQGAQNQGDLCQMISMYLPTDSSAAERHQQQQQHHQHAVAAARLHHMQYQQHSPDAMPLSHNM</sequence>
<dbReference type="GO" id="GO:0000978">
    <property type="term" value="F:RNA polymerase II cis-regulatory region sequence-specific DNA binding"/>
    <property type="evidence" value="ECO:0007669"/>
    <property type="project" value="TreeGrafter"/>
</dbReference>
<dbReference type="GO" id="GO:0007420">
    <property type="term" value="P:brain development"/>
    <property type="evidence" value="ECO:0007669"/>
    <property type="project" value="TreeGrafter"/>
</dbReference>
<accession>A0A7R9EQU9</accession>
<dbReference type="GO" id="GO:0000122">
    <property type="term" value="P:negative regulation of transcription by RNA polymerase II"/>
    <property type="evidence" value="ECO:0007669"/>
    <property type="project" value="TreeGrafter"/>
</dbReference>
<evidence type="ECO:0000256" key="5">
    <source>
        <dbReference type="ARBA" id="ARBA00023242"/>
    </source>
</evidence>
<evidence type="ECO:0000256" key="3">
    <source>
        <dbReference type="ARBA" id="ARBA00023125"/>
    </source>
</evidence>
<dbReference type="SMART" id="SM00398">
    <property type="entry name" value="HMG"/>
    <property type="match status" value="1"/>
</dbReference>
<evidence type="ECO:0000259" key="8">
    <source>
        <dbReference type="PROSITE" id="PS50118"/>
    </source>
</evidence>
<dbReference type="SUPFAM" id="SSF47095">
    <property type="entry name" value="HMG-box"/>
    <property type="match status" value="1"/>
</dbReference>
<keyword evidence="4" id="KW-0804">Transcription</keyword>
<dbReference type="InterPro" id="IPR050140">
    <property type="entry name" value="SRY-related_HMG-box_TF-like"/>
</dbReference>
<dbReference type="PANTHER" id="PTHR10270">
    <property type="entry name" value="SOX TRANSCRIPTION FACTOR"/>
    <property type="match status" value="1"/>
</dbReference>
<evidence type="ECO:0000313" key="9">
    <source>
        <dbReference type="EMBL" id="CAD7439612.1"/>
    </source>
</evidence>
<feature type="domain" description="HMG box" evidence="8">
    <location>
        <begin position="310"/>
        <end position="378"/>
    </location>
</feature>
<evidence type="ECO:0000256" key="4">
    <source>
        <dbReference type="ARBA" id="ARBA00023163"/>
    </source>
</evidence>
<feature type="compositionally biased region" description="Low complexity" evidence="7">
    <location>
        <begin position="236"/>
        <end position="275"/>
    </location>
</feature>
<dbReference type="FunFam" id="1.10.30.10:FF:000002">
    <property type="entry name" value="transcription factor Sox-2"/>
    <property type="match status" value="1"/>
</dbReference>
<feature type="compositionally biased region" description="Low complexity" evidence="7">
    <location>
        <begin position="294"/>
        <end position="305"/>
    </location>
</feature>
<protein>
    <recommendedName>
        <fullName evidence="8">HMG box domain-containing protein</fullName>
    </recommendedName>
</protein>
<dbReference type="PROSITE" id="PS50118">
    <property type="entry name" value="HMG_BOX_2"/>
    <property type="match status" value="1"/>
</dbReference>
<dbReference type="GO" id="GO:0001228">
    <property type="term" value="F:DNA-binding transcription activator activity, RNA polymerase II-specific"/>
    <property type="evidence" value="ECO:0007669"/>
    <property type="project" value="TreeGrafter"/>
</dbReference>
<name>A0A7R9EQU9_9NEOP</name>
<dbReference type="GO" id="GO:0030182">
    <property type="term" value="P:neuron differentiation"/>
    <property type="evidence" value="ECO:0007669"/>
    <property type="project" value="TreeGrafter"/>
</dbReference>
<dbReference type="InterPro" id="IPR022097">
    <property type="entry name" value="SOX_fam"/>
</dbReference>
<proteinExistence type="predicted"/>
<dbReference type="Pfam" id="PF00505">
    <property type="entry name" value="HMG_box"/>
    <property type="match status" value="1"/>
</dbReference>
<keyword evidence="2" id="KW-0805">Transcription regulation</keyword>
<keyword evidence="5 6" id="KW-0539">Nucleus</keyword>
<reference evidence="9" key="1">
    <citation type="submission" date="2020-11" db="EMBL/GenBank/DDBJ databases">
        <authorList>
            <person name="Tran Van P."/>
        </authorList>
    </citation>
    <scope>NUCLEOTIDE SEQUENCE</scope>
</reference>
<feature type="region of interest" description="Disordered" evidence="7">
    <location>
        <begin position="498"/>
        <end position="556"/>
    </location>
</feature>
<dbReference type="InterPro" id="IPR009071">
    <property type="entry name" value="HMG_box_dom"/>
</dbReference>
<evidence type="ECO:0000256" key="7">
    <source>
        <dbReference type="SAM" id="MobiDB-lite"/>
    </source>
</evidence>